<dbReference type="InterPro" id="IPR032795">
    <property type="entry name" value="DUF3741-assoc"/>
</dbReference>
<dbReference type="InterPro" id="IPR025486">
    <property type="entry name" value="DUF4378"/>
</dbReference>
<feature type="compositionally biased region" description="Acidic residues" evidence="1">
    <location>
        <begin position="378"/>
        <end position="388"/>
    </location>
</feature>
<dbReference type="InterPro" id="IPR022212">
    <property type="entry name" value="DUF3741"/>
</dbReference>
<feature type="compositionally biased region" description="Low complexity" evidence="1">
    <location>
        <begin position="685"/>
        <end position="702"/>
    </location>
</feature>
<evidence type="ECO:0000313" key="6">
    <source>
        <dbReference type="Proteomes" id="UP000729402"/>
    </source>
</evidence>
<dbReference type="Pfam" id="PF14309">
    <property type="entry name" value="DUF4378"/>
    <property type="match status" value="1"/>
</dbReference>
<feature type="domain" description="DUF3741" evidence="4">
    <location>
        <begin position="62"/>
        <end position="90"/>
    </location>
</feature>
<evidence type="ECO:0000259" key="3">
    <source>
        <dbReference type="Pfam" id="PF14309"/>
    </source>
</evidence>
<dbReference type="PANTHER" id="PTHR46634">
    <property type="entry name" value="M REDUCTASE II SUBUNIT GAMMA, PUTATIVE (DUF3741)-RELATED"/>
    <property type="match status" value="1"/>
</dbReference>
<keyword evidence="6" id="KW-1185">Reference proteome</keyword>
<evidence type="ECO:0008006" key="7">
    <source>
        <dbReference type="Google" id="ProtNLM"/>
    </source>
</evidence>
<reference evidence="5" key="1">
    <citation type="journal article" date="2021" name="bioRxiv">
        <title>Whole Genome Assembly and Annotation of Northern Wild Rice, Zizania palustris L., Supports a Whole Genome Duplication in the Zizania Genus.</title>
        <authorList>
            <person name="Haas M."/>
            <person name="Kono T."/>
            <person name="Macchietto M."/>
            <person name="Millas R."/>
            <person name="McGilp L."/>
            <person name="Shao M."/>
            <person name="Duquette J."/>
            <person name="Hirsch C.N."/>
            <person name="Kimball J."/>
        </authorList>
    </citation>
    <scope>NUCLEOTIDE SEQUENCE</scope>
    <source>
        <tissue evidence="5">Fresh leaf tissue</tissue>
    </source>
</reference>
<proteinExistence type="predicted"/>
<dbReference type="Pfam" id="PF12552">
    <property type="entry name" value="DUF3741"/>
    <property type="match status" value="1"/>
</dbReference>
<organism evidence="5 6">
    <name type="scientific">Zizania palustris</name>
    <name type="common">Northern wild rice</name>
    <dbReference type="NCBI Taxonomy" id="103762"/>
    <lineage>
        <taxon>Eukaryota</taxon>
        <taxon>Viridiplantae</taxon>
        <taxon>Streptophyta</taxon>
        <taxon>Embryophyta</taxon>
        <taxon>Tracheophyta</taxon>
        <taxon>Spermatophyta</taxon>
        <taxon>Magnoliopsida</taxon>
        <taxon>Liliopsida</taxon>
        <taxon>Poales</taxon>
        <taxon>Poaceae</taxon>
        <taxon>BOP clade</taxon>
        <taxon>Oryzoideae</taxon>
        <taxon>Oryzeae</taxon>
        <taxon>Zizaniinae</taxon>
        <taxon>Zizania</taxon>
    </lineage>
</organism>
<feature type="compositionally biased region" description="Polar residues" evidence="1">
    <location>
        <begin position="303"/>
        <end position="315"/>
    </location>
</feature>
<dbReference type="EMBL" id="JAAALK010000283">
    <property type="protein sequence ID" value="KAG8071452.1"/>
    <property type="molecule type" value="Genomic_DNA"/>
</dbReference>
<evidence type="ECO:0000313" key="5">
    <source>
        <dbReference type="EMBL" id="KAG8071452.1"/>
    </source>
</evidence>
<feature type="region of interest" description="Disordered" evidence="1">
    <location>
        <begin position="297"/>
        <end position="317"/>
    </location>
</feature>
<feature type="compositionally biased region" description="Polar residues" evidence="1">
    <location>
        <begin position="673"/>
        <end position="682"/>
    </location>
</feature>
<reference evidence="5" key="2">
    <citation type="submission" date="2021-02" db="EMBL/GenBank/DDBJ databases">
        <authorList>
            <person name="Kimball J.A."/>
            <person name="Haas M.W."/>
            <person name="Macchietto M."/>
            <person name="Kono T."/>
            <person name="Duquette J."/>
            <person name="Shao M."/>
        </authorList>
    </citation>
    <scope>NUCLEOTIDE SEQUENCE</scope>
    <source>
        <tissue evidence="5">Fresh leaf tissue</tissue>
    </source>
</reference>
<dbReference type="AlphaFoldDB" id="A0A8J5SU25"/>
<feature type="domain" description="DUF4378" evidence="3">
    <location>
        <begin position="754"/>
        <end position="913"/>
    </location>
</feature>
<evidence type="ECO:0000256" key="1">
    <source>
        <dbReference type="SAM" id="MobiDB-lite"/>
    </source>
</evidence>
<protein>
    <recommendedName>
        <fullName evidence="7">DUF4378 domain-containing protein</fullName>
    </recommendedName>
</protein>
<dbReference type="Proteomes" id="UP000729402">
    <property type="component" value="Unassembled WGS sequence"/>
</dbReference>
<sequence length="930" mass="103129">MSGAKPVMGQTQRDGCPVQRICSDLKRTTDPDKFRVDRKSAAHDSPYRKSIATSLKMLLANEMTDKVKPKRKPPSVVARLMGLEEDLPSNGPVLHHAKRDFRKSQSCNQLKATNKVLKQQEQHHSVTSMTQDIHPICQEAVGYNDAYDLSEEQSRKSYFQEKALQKGGSSGNTSDRMDILREKFRDTRCFGTGEKALHLKELQALRLLSSNKSLFLKLLEEPNSSFSRQLNRLHTNAASPQRKRIMVLKPLGSVECGVIQSGTGQTKEQNGVAMREFHRSFSLKEENPSQASRIVLLRPTPGKPSTTKAKLTPRSTPFLPVDHNDLRGPLNHNGARSTQVAHGIIQNQQDDCHRRDESLLSSSYSNGYGGDESSLGDSEIDQNSESDIDYDDGCSFTASGECSPKLKHPWHCTKRYENPYSESSFSKVSRFPESSVTKEAKQRLSERWATVSCDEISQEQVRLPRSTCTLGQMLSLHEVKNDDFITEAPSVSTSHSCDTENELPMQAKYVAACRKDEKNGEKHMKLPRSTSVPVIPSTFDNMVANVKVSDHGGHETTKDVLVSNKEKSSFRGRVSDFFFSRSKRTTRQISANRTSDWFSGKTEACGGDSQPDAYRDLDANEKSAIFEDTVDICAMQISTSTSEGTTALTDVSISLDCPNGNLNKVELNEVLNSTRDQPSPSSVLDAPSEDSSSNEPESSANATSKNASVSRSSAIEAVACSLSWDDTTSESPSLSTKELSSLVPDVDDDESECHVLVQNIMSSAGLDDARPNTVFAGWHLPDCPLDPVLFTRILELREQSSYHRLLFDCVNVALVEIGENTLLSTFPWSKAHSRTWRDASSPALGIEVWSILKDWIYGARMFVVNKRDNAGIIMDRIVKQEVEGRGWVKTIRTQLVDITEHIEAGVLEDLVGEAVLDFGSLSRTPCLCNQ</sequence>
<name>A0A8J5SU25_ZIZPA</name>
<dbReference type="PANTHER" id="PTHR46634:SF7">
    <property type="entry name" value="PHOSPHATIDYLINOSITOL N-ACETYGLUCOSAMINLYTRANSFERASE SUBUNIT P-RELATED"/>
    <property type="match status" value="1"/>
</dbReference>
<gene>
    <name evidence="5" type="ORF">GUJ93_ZPchr0006g44038</name>
</gene>
<dbReference type="Pfam" id="PF14383">
    <property type="entry name" value="VARLMGL"/>
    <property type="match status" value="1"/>
</dbReference>
<evidence type="ECO:0000259" key="4">
    <source>
        <dbReference type="Pfam" id="PF14383"/>
    </source>
</evidence>
<comment type="caution">
    <text evidence="5">The sequence shown here is derived from an EMBL/GenBank/DDBJ whole genome shotgun (WGS) entry which is preliminary data.</text>
</comment>
<dbReference type="OrthoDB" id="1932693at2759"/>
<feature type="domain" description="DUF3741" evidence="2">
    <location>
        <begin position="181"/>
        <end position="224"/>
    </location>
</feature>
<accession>A0A8J5SU25</accession>
<feature type="region of interest" description="Disordered" evidence="1">
    <location>
        <begin position="672"/>
        <end position="707"/>
    </location>
</feature>
<feature type="region of interest" description="Disordered" evidence="1">
    <location>
        <begin position="359"/>
        <end position="388"/>
    </location>
</feature>
<evidence type="ECO:0000259" key="2">
    <source>
        <dbReference type="Pfam" id="PF12552"/>
    </source>
</evidence>